<evidence type="ECO:0000313" key="5">
    <source>
        <dbReference type="EMBL" id="SQJ00804.1"/>
    </source>
</evidence>
<keyword evidence="5" id="KW-0378">Hydrolase</keyword>
<dbReference type="SMART" id="SM00382">
    <property type="entry name" value="AAA"/>
    <property type="match status" value="1"/>
</dbReference>
<dbReference type="KEGG" id="ful:C4N20_12035"/>
<dbReference type="PROSITE" id="PS00211">
    <property type="entry name" value="ABC_TRANSPORTER_1"/>
    <property type="match status" value="1"/>
</dbReference>
<evidence type="ECO:0000256" key="1">
    <source>
        <dbReference type="ARBA" id="ARBA00022448"/>
    </source>
</evidence>
<dbReference type="PANTHER" id="PTHR42788:SF13">
    <property type="entry name" value="ALIPHATIC SULFONATES IMPORT ATP-BINDING PROTEIN SSUB"/>
    <property type="match status" value="1"/>
</dbReference>
<evidence type="ECO:0000259" key="4">
    <source>
        <dbReference type="PROSITE" id="PS50893"/>
    </source>
</evidence>
<sequence length="232" mass="26837">MKLINIVKSYGDKKVLDGITLDIEEGKVTAVLGESGSGKSTLLNIIAGKIKDYKGEIIFQAEYENGMSYIFQEDTLIPWKTVYENLKFVLKKKISPDKLKLRIKKYLEMVGLNEIENEYPNTLSGGMKRRVGIARAFSFPSNYLFMDEPFEFLDIKIKNEIMEYFIKLQNIENKTVIFITHDIESAVSLGEKIVVFSNKPTKIKKIFENPYPKEKDIEKKEKLKDEIEKLFL</sequence>
<keyword evidence="3 5" id="KW-0067">ATP-binding</keyword>
<feature type="domain" description="ABC transporter" evidence="4">
    <location>
        <begin position="1"/>
        <end position="223"/>
    </location>
</feature>
<organism evidence="5 6">
    <name type="scientific">Fusobacterium ulcerans</name>
    <dbReference type="NCBI Taxonomy" id="861"/>
    <lineage>
        <taxon>Bacteria</taxon>
        <taxon>Fusobacteriati</taxon>
        <taxon>Fusobacteriota</taxon>
        <taxon>Fusobacteriia</taxon>
        <taxon>Fusobacteriales</taxon>
        <taxon>Fusobacteriaceae</taxon>
        <taxon>Fusobacterium</taxon>
    </lineage>
</organism>
<gene>
    <name evidence="5" type="primary">cmpD</name>
    <name evidence="5" type="ORF">NCTC12112_00967</name>
</gene>
<dbReference type="InterPro" id="IPR017871">
    <property type="entry name" value="ABC_transporter-like_CS"/>
</dbReference>
<dbReference type="GO" id="GO:0016887">
    <property type="term" value="F:ATP hydrolysis activity"/>
    <property type="evidence" value="ECO:0007669"/>
    <property type="project" value="InterPro"/>
</dbReference>
<dbReference type="Proteomes" id="UP000249008">
    <property type="component" value="Chromosome 1"/>
</dbReference>
<protein>
    <submittedName>
        <fullName evidence="5">Bicarbonate transport ATP-binding protein CmpD</fullName>
        <ecNumber evidence="5">3.6.3.-</ecNumber>
    </submittedName>
</protein>
<reference evidence="5 6" key="1">
    <citation type="submission" date="2018-06" db="EMBL/GenBank/DDBJ databases">
        <authorList>
            <consortium name="Pathogen Informatics"/>
            <person name="Doyle S."/>
        </authorList>
    </citation>
    <scope>NUCLEOTIDE SEQUENCE [LARGE SCALE GENOMIC DNA]</scope>
    <source>
        <strain evidence="5 6">NCTC12112</strain>
    </source>
</reference>
<dbReference type="PANTHER" id="PTHR42788">
    <property type="entry name" value="TAURINE IMPORT ATP-BINDING PROTEIN-RELATED"/>
    <property type="match status" value="1"/>
</dbReference>
<dbReference type="PROSITE" id="PS50893">
    <property type="entry name" value="ABC_TRANSPORTER_2"/>
    <property type="match status" value="1"/>
</dbReference>
<dbReference type="AlphaFoldDB" id="A0AAX2J8E8"/>
<dbReference type="InterPro" id="IPR027417">
    <property type="entry name" value="P-loop_NTPase"/>
</dbReference>
<evidence type="ECO:0000313" key="6">
    <source>
        <dbReference type="Proteomes" id="UP000249008"/>
    </source>
</evidence>
<proteinExistence type="predicted"/>
<evidence type="ECO:0000256" key="3">
    <source>
        <dbReference type="ARBA" id="ARBA00022840"/>
    </source>
</evidence>
<evidence type="ECO:0000256" key="2">
    <source>
        <dbReference type="ARBA" id="ARBA00022741"/>
    </source>
</evidence>
<dbReference type="InterPro" id="IPR003439">
    <property type="entry name" value="ABC_transporter-like_ATP-bd"/>
</dbReference>
<dbReference type="Pfam" id="PF00005">
    <property type="entry name" value="ABC_tran"/>
    <property type="match status" value="1"/>
</dbReference>
<name>A0AAX2J8E8_9FUSO</name>
<dbReference type="RefSeq" id="WP_005976685.1">
    <property type="nucleotide sequence ID" value="NZ_BAABXY010000001.1"/>
</dbReference>
<dbReference type="EMBL" id="LS483487">
    <property type="protein sequence ID" value="SQJ00804.1"/>
    <property type="molecule type" value="Genomic_DNA"/>
</dbReference>
<dbReference type="InterPro" id="IPR003593">
    <property type="entry name" value="AAA+_ATPase"/>
</dbReference>
<accession>A0AAX2J8E8</accession>
<dbReference type="SUPFAM" id="SSF52540">
    <property type="entry name" value="P-loop containing nucleoside triphosphate hydrolases"/>
    <property type="match status" value="1"/>
</dbReference>
<dbReference type="GO" id="GO:0005524">
    <property type="term" value="F:ATP binding"/>
    <property type="evidence" value="ECO:0007669"/>
    <property type="project" value="UniProtKB-KW"/>
</dbReference>
<dbReference type="EC" id="3.6.3.-" evidence="5"/>
<dbReference type="Gene3D" id="3.40.50.300">
    <property type="entry name" value="P-loop containing nucleotide triphosphate hydrolases"/>
    <property type="match status" value="1"/>
</dbReference>
<dbReference type="GeneID" id="78455545"/>
<dbReference type="InterPro" id="IPR050166">
    <property type="entry name" value="ABC_transporter_ATP-bind"/>
</dbReference>
<keyword evidence="2" id="KW-0547">Nucleotide-binding</keyword>
<keyword evidence="1" id="KW-0813">Transport</keyword>